<keyword evidence="1" id="KW-1133">Transmembrane helix</keyword>
<comment type="caution">
    <text evidence="2">The sequence shown here is derived from an EMBL/GenBank/DDBJ whole genome shotgun (WGS) entry which is preliminary data.</text>
</comment>
<proteinExistence type="predicted"/>
<dbReference type="EMBL" id="BOOC01000049">
    <property type="protein sequence ID" value="GIH43938.1"/>
    <property type="molecule type" value="Genomic_DNA"/>
</dbReference>
<evidence type="ECO:0000313" key="2">
    <source>
        <dbReference type="EMBL" id="GIH43938.1"/>
    </source>
</evidence>
<sequence>MTGVLGRIRATLVSFVTELREVMPPGQETPSAAEADHALDKALPAGVNITAHKGATVNYLLGGAGQSSITNTVGDVGRKSRPVWSVVSWLIATIIALVGTYARLAQWLHWPAPWK</sequence>
<gene>
    <name evidence="2" type="ORF">Mco01_69380</name>
</gene>
<keyword evidence="3" id="KW-1185">Reference proteome</keyword>
<organism evidence="2 3">
    <name type="scientific">Microbispora corallina</name>
    <dbReference type="NCBI Taxonomy" id="83302"/>
    <lineage>
        <taxon>Bacteria</taxon>
        <taxon>Bacillati</taxon>
        <taxon>Actinomycetota</taxon>
        <taxon>Actinomycetes</taxon>
        <taxon>Streptosporangiales</taxon>
        <taxon>Streptosporangiaceae</taxon>
        <taxon>Microbispora</taxon>
    </lineage>
</organism>
<dbReference type="Proteomes" id="UP000603904">
    <property type="component" value="Unassembled WGS sequence"/>
</dbReference>
<evidence type="ECO:0000256" key="1">
    <source>
        <dbReference type="SAM" id="Phobius"/>
    </source>
</evidence>
<protein>
    <submittedName>
        <fullName evidence="2">Uncharacterized protein</fullName>
    </submittedName>
</protein>
<accession>A0ABQ4GAE6</accession>
<feature type="transmembrane region" description="Helical" evidence="1">
    <location>
        <begin position="83"/>
        <end position="104"/>
    </location>
</feature>
<keyword evidence="1" id="KW-0812">Transmembrane</keyword>
<evidence type="ECO:0000313" key="3">
    <source>
        <dbReference type="Proteomes" id="UP000603904"/>
    </source>
</evidence>
<name>A0ABQ4GAE6_9ACTN</name>
<keyword evidence="1" id="KW-0472">Membrane</keyword>
<reference evidence="2 3" key="1">
    <citation type="submission" date="2021-01" db="EMBL/GenBank/DDBJ databases">
        <title>Whole genome shotgun sequence of Microbispora corallina NBRC 16416.</title>
        <authorList>
            <person name="Komaki H."/>
            <person name="Tamura T."/>
        </authorList>
    </citation>
    <scope>NUCLEOTIDE SEQUENCE [LARGE SCALE GENOMIC DNA]</scope>
    <source>
        <strain evidence="2 3">NBRC 16416</strain>
    </source>
</reference>